<evidence type="ECO:0000256" key="11">
    <source>
        <dbReference type="SAM" id="SignalP"/>
    </source>
</evidence>
<dbReference type="InterPro" id="IPR057425">
    <property type="entry name" value="DUF2921_N"/>
</dbReference>
<evidence type="ECO:0000259" key="12">
    <source>
        <dbReference type="Pfam" id="PF11145"/>
    </source>
</evidence>
<evidence type="ECO:0000256" key="10">
    <source>
        <dbReference type="SAM" id="Phobius"/>
    </source>
</evidence>
<feature type="signal peptide" evidence="11">
    <location>
        <begin position="1"/>
        <end position="26"/>
    </location>
</feature>
<feature type="domain" description="DUF2921" evidence="13">
    <location>
        <begin position="292"/>
        <end position="476"/>
    </location>
</feature>
<reference evidence="14 15" key="1">
    <citation type="journal article" date="2015" name="Proc. Natl. Acad. Sci. U.S.A.">
        <title>The resurrection genome of Boea hygrometrica: A blueprint for survival of dehydration.</title>
        <authorList>
            <person name="Xiao L."/>
            <person name="Yang G."/>
            <person name="Zhang L."/>
            <person name="Yang X."/>
            <person name="Zhao S."/>
            <person name="Ji Z."/>
            <person name="Zhou Q."/>
            <person name="Hu M."/>
            <person name="Wang Y."/>
            <person name="Chen M."/>
            <person name="Xu Y."/>
            <person name="Jin H."/>
            <person name="Xiao X."/>
            <person name="Hu G."/>
            <person name="Bao F."/>
            <person name="Hu Y."/>
            <person name="Wan P."/>
            <person name="Li L."/>
            <person name="Deng X."/>
            <person name="Kuang T."/>
            <person name="Xiang C."/>
            <person name="Zhu J.K."/>
            <person name="Oliver M.J."/>
            <person name="He Y."/>
        </authorList>
    </citation>
    <scope>NUCLEOTIDE SEQUENCE [LARGE SCALE GENOMIC DNA]</scope>
    <source>
        <strain evidence="15">cv. XS01</strain>
    </source>
</reference>
<evidence type="ECO:0000256" key="6">
    <source>
        <dbReference type="ARBA" id="ARBA00022692"/>
    </source>
</evidence>
<feature type="transmembrane region" description="Helical" evidence="10">
    <location>
        <begin position="730"/>
        <end position="751"/>
    </location>
</feature>
<dbReference type="Proteomes" id="UP000250235">
    <property type="component" value="Unassembled WGS sequence"/>
</dbReference>
<dbReference type="AlphaFoldDB" id="A0A2Z7C967"/>
<dbReference type="EC" id="2.3.2.27" evidence="4"/>
<gene>
    <name evidence="14" type="ORF">F511_23653</name>
</gene>
<keyword evidence="11" id="KW-0732">Signal</keyword>
<evidence type="ECO:0000256" key="8">
    <source>
        <dbReference type="ARBA" id="ARBA00022989"/>
    </source>
</evidence>
<feature type="transmembrane region" description="Helical" evidence="10">
    <location>
        <begin position="855"/>
        <end position="876"/>
    </location>
</feature>
<evidence type="ECO:0000256" key="9">
    <source>
        <dbReference type="ARBA" id="ARBA00023136"/>
    </source>
</evidence>
<dbReference type="PANTHER" id="PTHR33389">
    <property type="entry name" value="FAMILY PROTEIN, PUTATIVE (DUF2921)-RELATED"/>
    <property type="match status" value="1"/>
</dbReference>
<feature type="transmembrane region" description="Helical" evidence="10">
    <location>
        <begin position="805"/>
        <end position="828"/>
    </location>
</feature>
<dbReference type="GO" id="GO:0012505">
    <property type="term" value="C:endomembrane system"/>
    <property type="evidence" value="ECO:0007669"/>
    <property type="project" value="UniProtKB-SubCell"/>
</dbReference>
<sequence length="1054" mass="119739">MSVLTSVNVSWNSLWLFALLWSAGFADSYWQSGVEEGTRSVSYKYDSIDEINKECALVLDSAMELRPDENRLYSIKEKLSFTNGDWDQDLSEEGAPLMPYQEFVEFSDPRYPNTNKVVHPTKLVSFWLTDVDRKHNFNKSILVSGILQLGIVARGAFSQKPYYQYPSFMSYAGLSELVVSIQGIYTESQEKNGERVLCLLGDARLPFRQSDSVDPSGWVKEFSYAGAPFLTQDEKILLVLRYPMTATLRSRAILGSMKSLNPKSNVRYFDEVHISSLFHSENYEYTMDNLVSKACDLRQDDDALVNGEIDTYKGLDLCTVLERFTYQYRMYAFPNWKCNGTDDFCSKMGPFVADKEILATNGSFTNVNLLLQFIRCEETTHDDAGTLNVSLVFRAIHSSEDQYVSTQRTGLNNMTISAEGIWKPSSGQICMVGCLGAVDSCDSRISLYFPPSFSVKQRNMVLGSFSSIDQTTKSYFPLEFGMLVRANDLLNQYTAVHPFYKYSKIDAAGAILEKDEPFNFGAVIKKSLLKYPKVEKELLHLREDLTLHLLAVPDPFPSSFFTKISIELELLTLNSDFGYYNLVSQNDSTSGTGDPPSDMITEKQLPVNVSCQLNVIGEGYNNFSSLSLEGIYDPEFGKMYLIGCRDVRASWKILHDSMDPETGLDCLVEVVVRYPPMSSRWLVDPTARISISSQRNEDDPLYFPPIKLQTGPLMYSKQREHILFRRGMEGILRILTLSMAIACIVSQLFYIQHNVNSVPFISHVMLGVHALGYSFPLITGAEALFKKAATDFADEQSYELRTSLSITSMGYLVKLLVLLAFSLTLRLCQKVWRSRIRMLTRAPLEHHRVPSNKKALLTTLIMHTIGYIIVITVRYAGAGKELTQQSEFLDSSGYSRTIRLWEIELEEYVGLVQDFFLLPQVIANLVWQINCRPLRKMYYIGLTSIRLLPHIYDRVIVPMPNIYFSESYDFVNQRTGFYSKSGDIAISITAIFLALIIYVQQRWNYAKLSEKLVVGQATLLPLGSRVYERLPSMSLEAELVSDVNKKYENEHDED</sequence>
<dbReference type="PANTHER" id="PTHR33389:SF4">
    <property type="entry name" value="PII, URIDYLYLTRANSFERASE (DUF2921)"/>
    <property type="match status" value="1"/>
</dbReference>
<dbReference type="OrthoDB" id="618601at2759"/>
<evidence type="ECO:0000256" key="5">
    <source>
        <dbReference type="ARBA" id="ARBA00022679"/>
    </source>
</evidence>
<accession>A0A2Z7C967</accession>
<dbReference type="GO" id="GO:0061630">
    <property type="term" value="F:ubiquitin protein ligase activity"/>
    <property type="evidence" value="ECO:0007669"/>
    <property type="project" value="UniProtKB-EC"/>
</dbReference>
<comment type="pathway">
    <text evidence="3">Protein modification; protein ubiquitination.</text>
</comment>
<keyword evidence="8 10" id="KW-1133">Transmembrane helix</keyword>
<keyword evidence="15" id="KW-1185">Reference proteome</keyword>
<name>A0A2Z7C967_9LAMI</name>
<feature type="chain" id="PRO_5016247885" description="RING-type E3 ubiquitin transferase" evidence="11">
    <location>
        <begin position="27"/>
        <end position="1054"/>
    </location>
</feature>
<comment type="subcellular location">
    <subcellularLocation>
        <location evidence="2">Endomembrane system</location>
        <topology evidence="2">Multi-pass membrane protein</topology>
    </subcellularLocation>
</comment>
<feature type="domain" description="DUF2921" evidence="13">
    <location>
        <begin position="517"/>
        <end position="706"/>
    </location>
</feature>
<dbReference type="EMBL" id="KQ998185">
    <property type="protein sequence ID" value="KZV43177.1"/>
    <property type="molecule type" value="Genomic_DNA"/>
</dbReference>
<evidence type="ECO:0000256" key="4">
    <source>
        <dbReference type="ARBA" id="ARBA00012483"/>
    </source>
</evidence>
<evidence type="ECO:0000256" key="3">
    <source>
        <dbReference type="ARBA" id="ARBA00004906"/>
    </source>
</evidence>
<keyword evidence="7" id="KW-0833">Ubl conjugation pathway</keyword>
<dbReference type="Pfam" id="PF11145">
    <property type="entry name" value="DUF2921"/>
    <property type="match status" value="1"/>
</dbReference>
<evidence type="ECO:0000313" key="15">
    <source>
        <dbReference type="Proteomes" id="UP000250235"/>
    </source>
</evidence>
<feature type="domain" description="DUF2921" evidence="13">
    <location>
        <begin position="52"/>
        <end position="273"/>
    </location>
</feature>
<protein>
    <recommendedName>
        <fullName evidence="4">RING-type E3 ubiquitin transferase</fullName>
        <ecNumber evidence="4">2.3.2.27</ecNumber>
    </recommendedName>
</protein>
<evidence type="ECO:0000256" key="2">
    <source>
        <dbReference type="ARBA" id="ARBA00004127"/>
    </source>
</evidence>
<keyword evidence="9 10" id="KW-0472">Membrane</keyword>
<organism evidence="14 15">
    <name type="scientific">Dorcoceras hygrometricum</name>
    <dbReference type="NCBI Taxonomy" id="472368"/>
    <lineage>
        <taxon>Eukaryota</taxon>
        <taxon>Viridiplantae</taxon>
        <taxon>Streptophyta</taxon>
        <taxon>Embryophyta</taxon>
        <taxon>Tracheophyta</taxon>
        <taxon>Spermatophyta</taxon>
        <taxon>Magnoliopsida</taxon>
        <taxon>eudicotyledons</taxon>
        <taxon>Gunneridae</taxon>
        <taxon>Pentapetalae</taxon>
        <taxon>asterids</taxon>
        <taxon>lamiids</taxon>
        <taxon>Lamiales</taxon>
        <taxon>Gesneriaceae</taxon>
        <taxon>Didymocarpoideae</taxon>
        <taxon>Trichosporeae</taxon>
        <taxon>Loxocarpinae</taxon>
        <taxon>Dorcoceras</taxon>
    </lineage>
</organism>
<evidence type="ECO:0000256" key="7">
    <source>
        <dbReference type="ARBA" id="ARBA00022786"/>
    </source>
</evidence>
<comment type="catalytic activity">
    <reaction evidence="1">
        <text>S-ubiquitinyl-[E2 ubiquitin-conjugating enzyme]-L-cysteine + [acceptor protein]-L-lysine = [E2 ubiquitin-conjugating enzyme]-L-cysteine + N(6)-ubiquitinyl-[acceptor protein]-L-lysine.</text>
        <dbReference type="EC" id="2.3.2.27"/>
    </reaction>
</comment>
<evidence type="ECO:0000313" key="14">
    <source>
        <dbReference type="EMBL" id="KZV43177.1"/>
    </source>
</evidence>
<feature type="domain" description="SWEET-like" evidence="12">
    <location>
        <begin position="718"/>
        <end position="1007"/>
    </location>
</feature>
<keyword evidence="5" id="KW-0808">Transferase</keyword>
<evidence type="ECO:0000256" key="1">
    <source>
        <dbReference type="ARBA" id="ARBA00000900"/>
    </source>
</evidence>
<feature type="transmembrane region" description="Helical" evidence="10">
    <location>
        <begin position="977"/>
        <end position="999"/>
    </location>
</feature>
<dbReference type="Pfam" id="PF25333">
    <property type="entry name" value="DUF2921_N"/>
    <property type="match status" value="3"/>
</dbReference>
<proteinExistence type="predicted"/>
<dbReference type="InterPro" id="IPR021319">
    <property type="entry name" value="DUF2921"/>
</dbReference>
<keyword evidence="6 10" id="KW-0812">Transmembrane</keyword>
<evidence type="ECO:0000259" key="13">
    <source>
        <dbReference type="Pfam" id="PF25333"/>
    </source>
</evidence>
<feature type="transmembrane region" description="Helical" evidence="10">
    <location>
        <begin position="763"/>
        <end position="785"/>
    </location>
</feature>